<feature type="region of interest" description="Disordered" evidence="1">
    <location>
        <begin position="218"/>
        <end position="241"/>
    </location>
</feature>
<feature type="region of interest" description="Disordered" evidence="1">
    <location>
        <begin position="347"/>
        <end position="366"/>
    </location>
</feature>
<dbReference type="Proteomes" id="UP000717996">
    <property type="component" value="Unassembled WGS sequence"/>
</dbReference>
<dbReference type="EMBL" id="JAANIT010002414">
    <property type="protein sequence ID" value="KAG1536514.1"/>
    <property type="molecule type" value="Genomic_DNA"/>
</dbReference>
<gene>
    <name evidence="2" type="ORF">G6F51_010929</name>
</gene>
<evidence type="ECO:0000256" key="1">
    <source>
        <dbReference type="SAM" id="MobiDB-lite"/>
    </source>
</evidence>
<feature type="compositionally biased region" description="Polar residues" evidence="1">
    <location>
        <begin position="299"/>
        <end position="308"/>
    </location>
</feature>
<organism evidence="2 3">
    <name type="scientific">Rhizopus oryzae</name>
    <name type="common">Mucormycosis agent</name>
    <name type="synonym">Rhizopus arrhizus var. delemar</name>
    <dbReference type="NCBI Taxonomy" id="64495"/>
    <lineage>
        <taxon>Eukaryota</taxon>
        <taxon>Fungi</taxon>
        <taxon>Fungi incertae sedis</taxon>
        <taxon>Mucoromycota</taxon>
        <taxon>Mucoromycotina</taxon>
        <taxon>Mucoromycetes</taxon>
        <taxon>Mucorales</taxon>
        <taxon>Mucorineae</taxon>
        <taxon>Rhizopodaceae</taxon>
        <taxon>Rhizopus</taxon>
    </lineage>
</organism>
<name>A0A9P6Y0S3_RHIOR</name>
<sequence>MQDKNILLTPQKANFVSSLYGGLKKNEEKHTRHKLDNNNSRTHRGNYIGGEKGFNNNNKSKYMNQSLHKRFNNNNNKRDSSSHHHSHHHHYNNQSNRMRSDEHNNERVPEWLDYESKEQQENTPVNDLELWKSSMKKKDGTDEKIEQKETEQAFSLLTLDQKNGFDDFFINETEMLPTRRDNQTGSRFAKFFAKREGEEEEVVQKEPTIEPRSISVNDLFGNNGITHQHQQHPQQQQKQQPIENNNNVRVLSEDDILQSLGAKKNSSNDKPVMNDAIGFNRVLQILSQPKPAIEEENRQQSSMPSTPVNELPIPLTENKANSKPSTPTLSHHRFGNTNLPTAVLRQMSARSSPSLQASKSSSNNSIRDAAPIKQQPVPFFPYQQPHFSPHQQQQMMDMFPMGQMVPPRPNGNNNIEQFLPPHMMMQPPPLPPGVPTNAAQRPMLPPHHHPLMQGQFPIQRDMMHPMPPYVMTNGIPPQLFNKTQGWERQ</sequence>
<accession>A0A9P6Y0S3</accession>
<feature type="compositionally biased region" description="Polar residues" evidence="1">
    <location>
        <begin position="54"/>
        <end position="66"/>
    </location>
</feature>
<feature type="region of interest" description="Disordered" evidence="1">
    <location>
        <begin position="293"/>
        <end position="336"/>
    </location>
</feature>
<reference evidence="2" key="1">
    <citation type="journal article" date="2020" name="Microb. Genom.">
        <title>Genetic diversity of clinical and environmental Mucorales isolates obtained from an investigation of mucormycosis cases among solid organ transplant recipients.</title>
        <authorList>
            <person name="Nguyen M.H."/>
            <person name="Kaul D."/>
            <person name="Muto C."/>
            <person name="Cheng S.J."/>
            <person name="Richter R.A."/>
            <person name="Bruno V.M."/>
            <person name="Liu G."/>
            <person name="Beyhan S."/>
            <person name="Sundermann A.J."/>
            <person name="Mounaud S."/>
            <person name="Pasculle A.W."/>
            <person name="Nierman W.C."/>
            <person name="Driscoll E."/>
            <person name="Cumbie R."/>
            <person name="Clancy C.J."/>
            <person name="Dupont C.L."/>
        </authorList>
    </citation>
    <scope>NUCLEOTIDE SEQUENCE</scope>
    <source>
        <strain evidence="2">GL16</strain>
    </source>
</reference>
<feature type="compositionally biased region" description="Basic and acidic residues" evidence="1">
    <location>
        <begin position="24"/>
        <end position="36"/>
    </location>
</feature>
<evidence type="ECO:0000313" key="2">
    <source>
        <dbReference type="EMBL" id="KAG1536514.1"/>
    </source>
</evidence>
<feature type="compositionally biased region" description="Low complexity" evidence="1">
    <location>
        <begin position="348"/>
        <end position="365"/>
    </location>
</feature>
<evidence type="ECO:0000313" key="3">
    <source>
        <dbReference type="Proteomes" id="UP000717996"/>
    </source>
</evidence>
<feature type="region of interest" description="Disordered" evidence="1">
    <location>
        <begin position="24"/>
        <end position="106"/>
    </location>
</feature>
<comment type="caution">
    <text evidence="2">The sequence shown here is derived from an EMBL/GenBank/DDBJ whole genome shotgun (WGS) entry which is preliminary data.</text>
</comment>
<proteinExistence type="predicted"/>
<feature type="compositionally biased region" description="Low complexity" evidence="1">
    <location>
        <begin position="227"/>
        <end position="241"/>
    </location>
</feature>
<dbReference type="OrthoDB" id="2504266at2759"/>
<dbReference type="AlphaFoldDB" id="A0A9P6Y0S3"/>
<feature type="compositionally biased region" description="Polar residues" evidence="1">
    <location>
        <begin position="318"/>
        <end position="336"/>
    </location>
</feature>
<protein>
    <submittedName>
        <fullName evidence="2">Uncharacterized protein</fullName>
    </submittedName>
</protein>